<dbReference type="RefSeq" id="XP_031816064.1">
    <property type="nucleotide sequence ID" value="XM_031960204.1"/>
</dbReference>
<evidence type="ECO:0000256" key="4">
    <source>
        <dbReference type="SAM" id="MobiDB-lite"/>
    </source>
</evidence>
<evidence type="ECO:0000256" key="5">
    <source>
        <dbReference type="SAM" id="Phobius"/>
    </source>
</evidence>
<accession>G3W3Y3</accession>
<dbReference type="Proteomes" id="UP000007648">
    <property type="component" value="Unassembled WGS sequence"/>
</dbReference>
<dbReference type="Ensembl" id="ENSSHAT00000010227.2">
    <property type="protein sequence ID" value="ENSSHAP00000010138.2"/>
    <property type="gene ID" value="ENSSHAG00000008761.2"/>
</dbReference>
<evidence type="ECO:0000313" key="8">
    <source>
        <dbReference type="Proteomes" id="UP000007648"/>
    </source>
</evidence>
<dbReference type="InParanoid" id="G3W3Y3"/>
<dbReference type="PANTHER" id="PTHR36477">
    <property type="entry name" value="TRANSMEMBRANE PROTEIN 225"/>
    <property type="match status" value="1"/>
</dbReference>
<evidence type="ECO:0000256" key="3">
    <source>
        <dbReference type="ARBA" id="ARBA00023136"/>
    </source>
</evidence>
<name>G3W3Y3_SARHA</name>
<dbReference type="InterPro" id="IPR057351">
    <property type="entry name" value="TM225_dom"/>
</dbReference>
<keyword evidence="2 5" id="KW-0812">Transmembrane</keyword>
<dbReference type="OrthoDB" id="9833398at2759"/>
<comment type="subcellular location">
    <subcellularLocation>
        <location evidence="1">Membrane</location>
        <topology evidence="1">Multi-pass membrane protein</topology>
    </subcellularLocation>
</comment>
<proteinExistence type="predicted"/>
<feature type="transmembrane region" description="Helical" evidence="5">
    <location>
        <begin position="162"/>
        <end position="185"/>
    </location>
</feature>
<dbReference type="STRING" id="9305.ENSSHAP00000010138"/>
<dbReference type="InterPro" id="IPR033542">
    <property type="entry name" value="TM225"/>
</dbReference>
<dbReference type="KEGG" id="shr:116422430"/>
<evidence type="ECO:0000256" key="1">
    <source>
        <dbReference type="ARBA" id="ARBA00004141"/>
    </source>
</evidence>
<dbReference type="Pfam" id="PF25452">
    <property type="entry name" value="TM225"/>
    <property type="match status" value="1"/>
</dbReference>
<feature type="domain" description="Transmembrane protein 225" evidence="6">
    <location>
        <begin position="21"/>
        <end position="188"/>
    </location>
</feature>
<reference evidence="7" key="2">
    <citation type="submission" date="2025-08" db="UniProtKB">
        <authorList>
            <consortium name="Ensembl"/>
        </authorList>
    </citation>
    <scope>IDENTIFICATION</scope>
</reference>
<gene>
    <name evidence="7" type="primary">LOC116422430</name>
</gene>
<keyword evidence="5" id="KW-1133">Transmembrane helix</keyword>
<organism evidence="7 8">
    <name type="scientific">Sarcophilus harrisii</name>
    <name type="common">Tasmanian devil</name>
    <name type="synonym">Sarcophilus laniarius</name>
    <dbReference type="NCBI Taxonomy" id="9305"/>
    <lineage>
        <taxon>Eukaryota</taxon>
        <taxon>Metazoa</taxon>
        <taxon>Chordata</taxon>
        <taxon>Craniata</taxon>
        <taxon>Vertebrata</taxon>
        <taxon>Euteleostomi</taxon>
        <taxon>Mammalia</taxon>
        <taxon>Metatheria</taxon>
        <taxon>Dasyuromorphia</taxon>
        <taxon>Dasyuridae</taxon>
        <taxon>Sarcophilus</taxon>
    </lineage>
</organism>
<evidence type="ECO:0000256" key="2">
    <source>
        <dbReference type="ARBA" id="ARBA00022692"/>
    </source>
</evidence>
<feature type="compositionally biased region" description="Polar residues" evidence="4">
    <location>
        <begin position="199"/>
        <end position="212"/>
    </location>
</feature>
<keyword evidence="3 5" id="KW-0472">Membrane</keyword>
<dbReference type="AlphaFoldDB" id="G3W3Y3"/>
<dbReference type="PANTHER" id="PTHR36477:SF1">
    <property type="entry name" value="TRANSMEMBRANE PROTEIN 225"/>
    <property type="match status" value="1"/>
</dbReference>
<feature type="transmembrane region" description="Helical" evidence="5">
    <location>
        <begin position="88"/>
        <end position="107"/>
    </location>
</feature>
<sequence length="253" mass="28798">MVKKKSLSFPLILPSFSDKAMFQSTTTLQTLNLISSCLALTLMIVGLIHKEWTKVEKKPSGIEISSSPWIICSGSVCTEFSKDKDNTIWNLMVVTVCLSVMLCLILGMDHISLIPRFKARYFIFGFISFLTAGISLFTAIVLYKRAMKKSFRGHQYVIINRWIFHSTYVIIFLYLVCGILCLLSHTNSEDSLNFEDSPKQSTVKQPCNVQMESDSREKKGILADKRPLEDLDQTKPIAKHKFPGRRVTWNLDT</sequence>
<dbReference type="GO" id="GO:0016020">
    <property type="term" value="C:membrane"/>
    <property type="evidence" value="ECO:0007669"/>
    <property type="project" value="UniProtKB-SubCell"/>
</dbReference>
<evidence type="ECO:0000259" key="6">
    <source>
        <dbReference type="Pfam" id="PF25452"/>
    </source>
</evidence>
<protein>
    <recommendedName>
        <fullName evidence="6">Transmembrane protein 225 domain-containing protein</fullName>
    </recommendedName>
</protein>
<feature type="transmembrane region" description="Helical" evidence="5">
    <location>
        <begin position="119"/>
        <end position="142"/>
    </location>
</feature>
<reference evidence="7" key="3">
    <citation type="submission" date="2025-09" db="UniProtKB">
        <authorList>
            <consortium name="Ensembl"/>
        </authorList>
    </citation>
    <scope>IDENTIFICATION</scope>
</reference>
<dbReference type="eggNOG" id="ENOG502TDTU">
    <property type="taxonomic scope" value="Eukaryota"/>
</dbReference>
<feature type="transmembrane region" description="Helical" evidence="5">
    <location>
        <begin position="27"/>
        <end position="48"/>
    </location>
</feature>
<feature type="region of interest" description="Disordered" evidence="4">
    <location>
        <begin position="193"/>
        <end position="223"/>
    </location>
</feature>
<feature type="compositionally biased region" description="Basic and acidic residues" evidence="4">
    <location>
        <begin position="213"/>
        <end position="223"/>
    </location>
</feature>
<dbReference type="HOGENOM" id="CLU_1342899_0_0_1"/>
<evidence type="ECO:0000313" key="7">
    <source>
        <dbReference type="Ensembl" id="ENSSHAP00000010138.2"/>
    </source>
</evidence>
<dbReference type="GeneTree" id="ENSGT00940000174187"/>
<dbReference type="GeneID" id="116422430"/>
<reference evidence="7 8" key="1">
    <citation type="journal article" date="2011" name="Proc. Natl. Acad. Sci. U.S.A.">
        <title>Genetic diversity and population structure of the endangered marsupial Sarcophilus harrisii (Tasmanian devil).</title>
        <authorList>
            <person name="Miller W."/>
            <person name="Hayes V.M."/>
            <person name="Ratan A."/>
            <person name="Petersen D.C."/>
            <person name="Wittekindt N.E."/>
            <person name="Miller J."/>
            <person name="Walenz B."/>
            <person name="Knight J."/>
            <person name="Qi J."/>
            <person name="Zhao F."/>
            <person name="Wang Q."/>
            <person name="Bedoya-Reina O.C."/>
            <person name="Katiyar N."/>
            <person name="Tomsho L.P."/>
            <person name="Kasson L.M."/>
            <person name="Hardie R.A."/>
            <person name="Woodbridge P."/>
            <person name="Tindall E.A."/>
            <person name="Bertelsen M.F."/>
            <person name="Dixon D."/>
            <person name="Pyecroft S."/>
            <person name="Helgen K.M."/>
            <person name="Lesk A.M."/>
            <person name="Pringle T.H."/>
            <person name="Patterson N."/>
            <person name="Zhang Y."/>
            <person name="Kreiss A."/>
            <person name="Woods G.M."/>
            <person name="Jones M.E."/>
            <person name="Schuster S.C."/>
        </authorList>
    </citation>
    <scope>NUCLEOTIDE SEQUENCE [LARGE SCALE GENOMIC DNA]</scope>
</reference>
<keyword evidence="8" id="KW-1185">Reference proteome</keyword>
<dbReference type="Gene3D" id="1.20.140.150">
    <property type="match status" value="1"/>
</dbReference>